<sequence length="322" mass="33733">MSTPARLEERIDVSAIVSDANSLGSSVISVVQTALGSAEAASASSLARSISSVVASAASGPEASSILESLESELATSKLSSLLPSGATATEWSEASVTGSPGRTLSTTASAPVNTAAPTSSDPSAETSNGIGRETNHHTAKTTKIALGVSIPLGIILIAFLIFAAYLWGKRTASRQHSKEKNELASGADDNNSGSALAGDHDAAAHGLPPEEAEDDESRILPPESAAAAPGQKQLEAGVRMTIRHVRHELPSPDSTMTSSSAAPWNLQQHQQRRQRQQQQDDIAEMPTEFNITELPSPVGEVEEFHRYPAGLPAYEQHGRFR</sequence>
<feature type="compositionally biased region" description="Polar residues" evidence="1">
    <location>
        <begin position="92"/>
        <end position="130"/>
    </location>
</feature>
<keyword evidence="2" id="KW-0812">Transmembrane</keyword>
<organism evidence="3 4">
    <name type="scientific">Lasiodiplodia hormozganensis</name>
    <dbReference type="NCBI Taxonomy" id="869390"/>
    <lineage>
        <taxon>Eukaryota</taxon>
        <taxon>Fungi</taxon>
        <taxon>Dikarya</taxon>
        <taxon>Ascomycota</taxon>
        <taxon>Pezizomycotina</taxon>
        <taxon>Dothideomycetes</taxon>
        <taxon>Dothideomycetes incertae sedis</taxon>
        <taxon>Botryosphaeriales</taxon>
        <taxon>Botryosphaeriaceae</taxon>
        <taxon>Lasiodiplodia</taxon>
    </lineage>
</organism>
<feature type="region of interest" description="Disordered" evidence="1">
    <location>
        <begin position="175"/>
        <end position="218"/>
    </location>
</feature>
<proteinExistence type="predicted"/>
<keyword evidence="2" id="KW-1133">Transmembrane helix</keyword>
<comment type="caution">
    <text evidence="3">The sequence shown here is derived from an EMBL/GenBank/DDBJ whole genome shotgun (WGS) entry which is preliminary data.</text>
</comment>
<evidence type="ECO:0000256" key="1">
    <source>
        <dbReference type="SAM" id="MobiDB-lite"/>
    </source>
</evidence>
<feature type="transmembrane region" description="Helical" evidence="2">
    <location>
        <begin position="145"/>
        <end position="169"/>
    </location>
</feature>
<feature type="compositionally biased region" description="Polar residues" evidence="1">
    <location>
        <begin position="253"/>
        <end position="267"/>
    </location>
</feature>
<feature type="region of interest" description="Disordered" evidence="1">
    <location>
        <begin position="92"/>
        <end position="137"/>
    </location>
</feature>
<evidence type="ECO:0000313" key="3">
    <source>
        <dbReference type="EMBL" id="KAK0640456.1"/>
    </source>
</evidence>
<evidence type="ECO:0000313" key="4">
    <source>
        <dbReference type="Proteomes" id="UP001175001"/>
    </source>
</evidence>
<name>A0AA39XUH4_9PEZI</name>
<feature type="region of interest" description="Disordered" evidence="1">
    <location>
        <begin position="250"/>
        <end position="297"/>
    </location>
</feature>
<gene>
    <name evidence="3" type="ORF">DIS24_g9334</name>
</gene>
<keyword evidence="2" id="KW-0472">Membrane</keyword>
<evidence type="ECO:0008006" key="5">
    <source>
        <dbReference type="Google" id="ProtNLM"/>
    </source>
</evidence>
<reference evidence="3" key="1">
    <citation type="submission" date="2023-06" db="EMBL/GenBank/DDBJ databases">
        <title>Multi-omics analyses reveal the molecular pathogenesis toolkit of Lasiodiplodia hormozganensis, a cross-kingdom pathogen.</title>
        <authorList>
            <person name="Felix C."/>
            <person name="Meneses R."/>
            <person name="Goncalves M.F.M."/>
            <person name="Tilleman L."/>
            <person name="Duarte A.S."/>
            <person name="Jorrin-Novo J.V."/>
            <person name="Van De Peer Y."/>
            <person name="Deforce D."/>
            <person name="Van Nieuwerburgh F."/>
            <person name="Esteves A.C."/>
            <person name="Alves A."/>
        </authorList>
    </citation>
    <scope>NUCLEOTIDE SEQUENCE</scope>
    <source>
        <strain evidence="3">CBS 339.90</strain>
    </source>
</reference>
<accession>A0AA39XUH4</accession>
<keyword evidence="4" id="KW-1185">Reference proteome</keyword>
<dbReference type="Proteomes" id="UP001175001">
    <property type="component" value="Unassembled WGS sequence"/>
</dbReference>
<evidence type="ECO:0000256" key="2">
    <source>
        <dbReference type="SAM" id="Phobius"/>
    </source>
</evidence>
<protein>
    <recommendedName>
        <fullName evidence="5">Mid2 domain-containing protein</fullName>
    </recommendedName>
</protein>
<dbReference type="AlphaFoldDB" id="A0AA39XUH4"/>
<dbReference type="EMBL" id="JAUJDW010000081">
    <property type="protein sequence ID" value="KAK0640456.1"/>
    <property type="molecule type" value="Genomic_DNA"/>
</dbReference>